<reference evidence="6 7" key="1">
    <citation type="submission" date="2019-07" db="EMBL/GenBank/DDBJ databases">
        <title>Tepidimonas fonticaldi AT-A2 draft genome.</title>
        <authorList>
            <person name="Da Costa M.S."/>
            <person name="Froufe H.J.C."/>
            <person name="Egas C."/>
            <person name="Albuquerque L."/>
        </authorList>
    </citation>
    <scope>NUCLEOTIDE SEQUENCE [LARGE SCALE GENOMIC DNA]</scope>
    <source>
        <strain evidence="6 7">AT-A2</strain>
    </source>
</reference>
<dbReference type="RefSeq" id="WP_143968834.1">
    <property type="nucleotide sequence ID" value="NZ_VJOO01000009.1"/>
</dbReference>
<evidence type="ECO:0000313" key="7">
    <source>
        <dbReference type="Proteomes" id="UP000316388"/>
    </source>
</evidence>
<evidence type="ECO:0000313" key="6">
    <source>
        <dbReference type="EMBL" id="TSE37188.1"/>
    </source>
</evidence>
<dbReference type="PANTHER" id="PTHR47894">
    <property type="entry name" value="HTH-TYPE TRANSCRIPTIONAL REGULATOR GADX"/>
    <property type="match status" value="1"/>
</dbReference>
<evidence type="ECO:0000259" key="5">
    <source>
        <dbReference type="PROSITE" id="PS01124"/>
    </source>
</evidence>
<dbReference type="PROSITE" id="PS01124">
    <property type="entry name" value="HTH_ARAC_FAMILY_2"/>
    <property type="match status" value="1"/>
</dbReference>
<feature type="domain" description="HTH araC/xylS-type" evidence="5">
    <location>
        <begin position="251"/>
        <end position="347"/>
    </location>
</feature>
<dbReference type="Gene3D" id="1.10.10.60">
    <property type="entry name" value="Homeodomain-like"/>
    <property type="match status" value="1"/>
</dbReference>
<keyword evidence="1" id="KW-0805">Transcription regulation</keyword>
<dbReference type="Proteomes" id="UP000316388">
    <property type="component" value="Unassembled WGS sequence"/>
</dbReference>
<accession>A0A554XMY4</accession>
<sequence length="370" mass="41197">MTARLHPPPARTPFAFVHCIMTAYALRGMDPSGALEKAQIAPDARGQWPARVSALPFERMSAHAMRELDDEALGWFSRRLPWGSYGMLARASLTAPHLGLALARWCRHHRLLTDDIAWVLERSGDTATLRLIEQRPPGANVPDAAQGAQMREFAHVSLLRNALGLSAWFIDSRIGLREAAFAYPAPPHADAYAVLFPRARVRFDAAQTAVTFDAAYLDQPLRRDEAALRTMLQRAVALMVHPDRRDRLLVERARTWLRTHPDTASAERLADALHVSVRTLQRQLHDAGTSVQGLKDQVRRDLAAEHLLRTRWPVKRIAAQVGFDNEKSFVRAFKAWTGQTPTAFRRGAGGGRNETDGVSGDGERPANRLA</sequence>
<name>A0A554XMY4_9BURK</name>
<dbReference type="InterPro" id="IPR020449">
    <property type="entry name" value="Tscrpt_reg_AraC-type_HTH"/>
</dbReference>
<dbReference type="PANTHER" id="PTHR47894:SF1">
    <property type="entry name" value="HTH-TYPE TRANSCRIPTIONAL REGULATOR VQSM"/>
    <property type="match status" value="1"/>
</dbReference>
<evidence type="ECO:0000256" key="2">
    <source>
        <dbReference type="ARBA" id="ARBA00023125"/>
    </source>
</evidence>
<organism evidence="6 7">
    <name type="scientific">Tepidimonas fonticaldi</name>
    <dbReference type="NCBI Taxonomy" id="1101373"/>
    <lineage>
        <taxon>Bacteria</taxon>
        <taxon>Pseudomonadati</taxon>
        <taxon>Pseudomonadota</taxon>
        <taxon>Betaproteobacteria</taxon>
        <taxon>Burkholderiales</taxon>
        <taxon>Tepidimonas</taxon>
    </lineage>
</organism>
<dbReference type="SUPFAM" id="SSF46689">
    <property type="entry name" value="Homeodomain-like"/>
    <property type="match status" value="1"/>
</dbReference>
<keyword evidence="3" id="KW-0804">Transcription</keyword>
<dbReference type="Pfam" id="PF12833">
    <property type="entry name" value="HTH_18"/>
    <property type="match status" value="1"/>
</dbReference>
<evidence type="ECO:0000256" key="4">
    <source>
        <dbReference type="SAM" id="MobiDB-lite"/>
    </source>
</evidence>
<dbReference type="PRINTS" id="PR00032">
    <property type="entry name" value="HTHARAC"/>
</dbReference>
<proteinExistence type="predicted"/>
<dbReference type="InterPro" id="IPR009057">
    <property type="entry name" value="Homeodomain-like_sf"/>
</dbReference>
<dbReference type="GO" id="GO:0000976">
    <property type="term" value="F:transcription cis-regulatory region binding"/>
    <property type="evidence" value="ECO:0007669"/>
    <property type="project" value="TreeGrafter"/>
</dbReference>
<dbReference type="InterPro" id="IPR018060">
    <property type="entry name" value="HTH_AraC"/>
</dbReference>
<comment type="caution">
    <text evidence="6">The sequence shown here is derived from an EMBL/GenBank/DDBJ whole genome shotgun (WGS) entry which is preliminary data.</text>
</comment>
<feature type="compositionally biased region" description="Basic and acidic residues" evidence="4">
    <location>
        <begin position="361"/>
        <end position="370"/>
    </location>
</feature>
<dbReference type="GO" id="GO:0003700">
    <property type="term" value="F:DNA-binding transcription factor activity"/>
    <property type="evidence" value="ECO:0007669"/>
    <property type="project" value="InterPro"/>
</dbReference>
<dbReference type="AlphaFoldDB" id="A0A554XMY4"/>
<protein>
    <submittedName>
        <fullName evidence="6">Putative HTH-type transcriptional regulator</fullName>
    </submittedName>
</protein>
<dbReference type="InterPro" id="IPR032687">
    <property type="entry name" value="AraC-type_N"/>
</dbReference>
<dbReference type="EMBL" id="VJOO01000009">
    <property type="protein sequence ID" value="TSE37188.1"/>
    <property type="molecule type" value="Genomic_DNA"/>
</dbReference>
<dbReference type="GO" id="GO:0005829">
    <property type="term" value="C:cytosol"/>
    <property type="evidence" value="ECO:0007669"/>
    <property type="project" value="TreeGrafter"/>
</dbReference>
<evidence type="ECO:0000256" key="1">
    <source>
        <dbReference type="ARBA" id="ARBA00023015"/>
    </source>
</evidence>
<feature type="region of interest" description="Disordered" evidence="4">
    <location>
        <begin position="341"/>
        <end position="370"/>
    </location>
</feature>
<gene>
    <name evidence="6" type="ORF">Tfont_01284</name>
</gene>
<dbReference type="SMART" id="SM00342">
    <property type="entry name" value="HTH_ARAC"/>
    <property type="match status" value="1"/>
</dbReference>
<dbReference type="Pfam" id="PF12625">
    <property type="entry name" value="Arabinose_bd"/>
    <property type="match status" value="1"/>
</dbReference>
<evidence type="ECO:0000256" key="3">
    <source>
        <dbReference type="ARBA" id="ARBA00023163"/>
    </source>
</evidence>
<keyword evidence="2" id="KW-0238">DNA-binding</keyword>